<dbReference type="PRINTS" id="PR00839">
    <property type="entry name" value="V8PROTEASE"/>
</dbReference>
<dbReference type="Proteomes" id="UP000199673">
    <property type="component" value="Unassembled WGS sequence"/>
</dbReference>
<proteinExistence type="inferred from homology"/>
<accession>A0A1I7CAM4</accession>
<keyword evidence="3" id="KW-0732">Signal</keyword>
<dbReference type="EC" id="3.4.21.-" evidence="6"/>
<evidence type="ECO:0000256" key="6">
    <source>
        <dbReference type="RuleBase" id="RU004296"/>
    </source>
</evidence>
<keyword evidence="5 6" id="KW-0720">Serine protease</keyword>
<dbReference type="PANTHER" id="PTHR36234">
    <property type="entry name" value="LYSYL ENDOPEPTIDASE"/>
    <property type="match status" value="1"/>
</dbReference>
<dbReference type="InterPro" id="IPR009003">
    <property type="entry name" value="Peptidase_S1_PA"/>
</dbReference>
<dbReference type="Gene3D" id="2.40.10.10">
    <property type="entry name" value="Trypsin-like serine proteases"/>
    <property type="match status" value="2"/>
</dbReference>
<evidence type="ECO:0000313" key="8">
    <source>
        <dbReference type="EMBL" id="SFT96453.1"/>
    </source>
</evidence>
<dbReference type="PANTHER" id="PTHR36234:SF5">
    <property type="entry name" value="LYSYL ENDOPEPTIDASE"/>
    <property type="match status" value="1"/>
</dbReference>
<sequence>MIWTKRETQLNDVLATLVYRQEGIAMIAQQSGISPSKINFSGNADEIWHDTIIQALRRGKLTDLIEAALRQFPDDPYLLAAKLNADVDYTTQPDLNDKNGWKEFDEANLEVLTTGKSTLLPISFLETGIRRSSAVAKVEITTRDFVSSGTGFLFQVQEIDGTFFMTNHHVISDKNEIKNTKVIFNFELDENGNTKASESFSVDVEGVWFTSPTNELDVTVFQLDKSARIEKYGYLDLIPVDIPEFEFVNIIQHPGGMWKQISLYHNVVTTSTDRVVQYLTDTLKGSSGAPVFNSSWEVVAIHHSGGNKKGNENLLPVGFKSRNEGIRINKIIEFFKAQFPYYG</sequence>
<dbReference type="Pfam" id="PF19955">
    <property type="entry name" value="EAD1"/>
    <property type="match status" value="1"/>
</dbReference>
<keyword evidence="4 6" id="KW-0378">Hydrolase</keyword>
<keyword evidence="2 6" id="KW-0645">Protease</keyword>
<evidence type="ECO:0000256" key="2">
    <source>
        <dbReference type="ARBA" id="ARBA00022670"/>
    </source>
</evidence>
<dbReference type="SUPFAM" id="SSF50494">
    <property type="entry name" value="Trypsin-like serine proteases"/>
    <property type="match status" value="1"/>
</dbReference>
<dbReference type="AlphaFoldDB" id="A0A1I7CAM4"/>
<organism evidence="8 9">
    <name type="scientific">Algoriphagus locisalis</name>
    <dbReference type="NCBI Taxonomy" id="305507"/>
    <lineage>
        <taxon>Bacteria</taxon>
        <taxon>Pseudomonadati</taxon>
        <taxon>Bacteroidota</taxon>
        <taxon>Cytophagia</taxon>
        <taxon>Cytophagales</taxon>
        <taxon>Cyclobacteriaceae</taxon>
        <taxon>Algoriphagus</taxon>
    </lineage>
</organism>
<keyword evidence="9" id="KW-1185">Reference proteome</keyword>
<evidence type="ECO:0000256" key="3">
    <source>
        <dbReference type="ARBA" id="ARBA00022729"/>
    </source>
</evidence>
<dbReference type="InterPro" id="IPR045430">
    <property type="entry name" value="EAD1"/>
</dbReference>
<evidence type="ECO:0000256" key="5">
    <source>
        <dbReference type="ARBA" id="ARBA00022825"/>
    </source>
</evidence>
<protein>
    <recommendedName>
        <fullName evidence="6">Serine protease</fullName>
        <ecNumber evidence="6">3.4.21.-</ecNumber>
    </recommendedName>
</protein>
<name>A0A1I7CAM4_9BACT</name>
<dbReference type="InterPro" id="IPR008256">
    <property type="entry name" value="Peptidase_S1B"/>
</dbReference>
<dbReference type="STRING" id="305507.SAMN04489724_3013"/>
<evidence type="ECO:0000256" key="4">
    <source>
        <dbReference type="ARBA" id="ARBA00022801"/>
    </source>
</evidence>
<dbReference type="OrthoDB" id="9770276at2"/>
<evidence type="ECO:0000313" key="9">
    <source>
        <dbReference type="Proteomes" id="UP000199673"/>
    </source>
</evidence>
<reference evidence="9" key="1">
    <citation type="submission" date="2016-10" db="EMBL/GenBank/DDBJ databases">
        <authorList>
            <person name="Varghese N."/>
            <person name="Submissions S."/>
        </authorList>
    </citation>
    <scope>NUCLEOTIDE SEQUENCE [LARGE SCALE GENOMIC DNA]</scope>
    <source>
        <strain evidence="9">DSM 23445</strain>
    </source>
</reference>
<dbReference type="GO" id="GO:0008236">
    <property type="term" value="F:serine-type peptidase activity"/>
    <property type="evidence" value="ECO:0007669"/>
    <property type="project" value="UniProtKB-KW"/>
</dbReference>
<dbReference type="Pfam" id="PF13365">
    <property type="entry name" value="Trypsin_2"/>
    <property type="match status" value="1"/>
</dbReference>
<dbReference type="RefSeq" id="WP_091694808.1">
    <property type="nucleotide sequence ID" value="NZ_FPBF01000004.1"/>
</dbReference>
<dbReference type="EMBL" id="FPBF01000004">
    <property type="protein sequence ID" value="SFT96453.1"/>
    <property type="molecule type" value="Genomic_DNA"/>
</dbReference>
<gene>
    <name evidence="8" type="ORF">SAMN04489724_3013</name>
</gene>
<evidence type="ECO:0000259" key="7">
    <source>
        <dbReference type="Pfam" id="PF19955"/>
    </source>
</evidence>
<comment type="similarity">
    <text evidence="1 6">Belongs to the peptidase S1B family.</text>
</comment>
<feature type="domain" description="Effector-associated" evidence="7">
    <location>
        <begin position="4"/>
        <end position="78"/>
    </location>
</feature>
<dbReference type="InterPro" id="IPR043504">
    <property type="entry name" value="Peptidase_S1_PA_chymotrypsin"/>
</dbReference>
<evidence type="ECO:0000256" key="1">
    <source>
        <dbReference type="ARBA" id="ARBA00008764"/>
    </source>
</evidence>
<dbReference type="GO" id="GO:0006508">
    <property type="term" value="P:proteolysis"/>
    <property type="evidence" value="ECO:0007669"/>
    <property type="project" value="UniProtKB-KW"/>
</dbReference>